<dbReference type="Proteomes" id="UP000676565">
    <property type="component" value="Unassembled WGS sequence"/>
</dbReference>
<comment type="caution">
    <text evidence="1">The sequence shown here is derived from an EMBL/GenBank/DDBJ whole genome shotgun (WGS) entry which is preliminary data.</text>
</comment>
<protein>
    <recommendedName>
        <fullName evidence="3">Single-stranded DNA-binding protein</fullName>
    </recommendedName>
</protein>
<proteinExistence type="predicted"/>
<evidence type="ECO:0000313" key="1">
    <source>
        <dbReference type="EMBL" id="MBP3960784.1"/>
    </source>
</evidence>
<dbReference type="RefSeq" id="WP_210663161.1">
    <property type="nucleotide sequence ID" value="NZ_JAGKQQ010000002.1"/>
</dbReference>
<evidence type="ECO:0008006" key="3">
    <source>
        <dbReference type="Google" id="ProtNLM"/>
    </source>
</evidence>
<name>A0ABS5C4B8_9BACT</name>
<gene>
    <name evidence="1" type="ORF">J8F10_36650</name>
</gene>
<dbReference type="EMBL" id="JAGKQQ010000002">
    <property type="protein sequence ID" value="MBP3960784.1"/>
    <property type="molecule type" value="Genomic_DNA"/>
</dbReference>
<evidence type="ECO:0000313" key="2">
    <source>
        <dbReference type="Proteomes" id="UP000676565"/>
    </source>
</evidence>
<keyword evidence="2" id="KW-1185">Reference proteome</keyword>
<accession>A0ABS5C4B8</accession>
<organism evidence="1 2">
    <name type="scientific">Gemmata palustris</name>
    <dbReference type="NCBI Taxonomy" id="2822762"/>
    <lineage>
        <taxon>Bacteria</taxon>
        <taxon>Pseudomonadati</taxon>
        <taxon>Planctomycetota</taxon>
        <taxon>Planctomycetia</taxon>
        <taxon>Gemmatales</taxon>
        <taxon>Gemmataceae</taxon>
        <taxon>Gemmata</taxon>
    </lineage>
</organism>
<reference evidence="1 2" key="1">
    <citation type="submission" date="2021-04" db="EMBL/GenBank/DDBJ databases">
        <authorList>
            <person name="Ivanova A."/>
        </authorList>
    </citation>
    <scope>NUCLEOTIDE SEQUENCE [LARGE SCALE GENOMIC DNA]</scope>
    <source>
        <strain evidence="1 2">G18</strain>
    </source>
</reference>
<sequence length="130" mass="14764">MEQPILVSLIHLIATPEKYDGKLVIVQGFLSLEAEGTCLFLHREDWAHGLYQNACWVSVRYGDLTLDRAKQLHHQYVMLEGTFRREETGHMGLLQNGGICDVKRYHLRPRVRDTGSSLLTTTDTPKDGAN</sequence>